<keyword evidence="3" id="KW-1185">Reference proteome</keyword>
<feature type="compositionally biased region" description="Basic and acidic residues" evidence="1">
    <location>
        <begin position="70"/>
        <end position="88"/>
    </location>
</feature>
<name>A0A4Z2E731_9TELE</name>
<accession>A0A4Z2E731</accession>
<proteinExistence type="predicted"/>
<protein>
    <submittedName>
        <fullName evidence="2">Uncharacterized protein</fullName>
    </submittedName>
</protein>
<comment type="caution">
    <text evidence="2">The sequence shown here is derived from an EMBL/GenBank/DDBJ whole genome shotgun (WGS) entry which is preliminary data.</text>
</comment>
<organism evidence="2 3">
    <name type="scientific">Liparis tanakae</name>
    <name type="common">Tanaka's snailfish</name>
    <dbReference type="NCBI Taxonomy" id="230148"/>
    <lineage>
        <taxon>Eukaryota</taxon>
        <taxon>Metazoa</taxon>
        <taxon>Chordata</taxon>
        <taxon>Craniata</taxon>
        <taxon>Vertebrata</taxon>
        <taxon>Euteleostomi</taxon>
        <taxon>Actinopterygii</taxon>
        <taxon>Neopterygii</taxon>
        <taxon>Teleostei</taxon>
        <taxon>Neoteleostei</taxon>
        <taxon>Acanthomorphata</taxon>
        <taxon>Eupercaria</taxon>
        <taxon>Perciformes</taxon>
        <taxon>Cottioidei</taxon>
        <taxon>Cottales</taxon>
        <taxon>Liparidae</taxon>
        <taxon>Liparis</taxon>
    </lineage>
</organism>
<dbReference type="EMBL" id="SRLO01014982">
    <property type="protein sequence ID" value="TNN24567.1"/>
    <property type="molecule type" value="Genomic_DNA"/>
</dbReference>
<dbReference type="Proteomes" id="UP000314294">
    <property type="component" value="Unassembled WGS sequence"/>
</dbReference>
<dbReference type="AlphaFoldDB" id="A0A4Z2E731"/>
<evidence type="ECO:0000313" key="2">
    <source>
        <dbReference type="EMBL" id="TNN24567.1"/>
    </source>
</evidence>
<evidence type="ECO:0000313" key="3">
    <source>
        <dbReference type="Proteomes" id="UP000314294"/>
    </source>
</evidence>
<gene>
    <name evidence="2" type="ORF">EYF80_065307</name>
</gene>
<reference evidence="2 3" key="1">
    <citation type="submission" date="2019-03" db="EMBL/GenBank/DDBJ databases">
        <title>First draft genome of Liparis tanakae, snailfish: a comprehensive survey of snailfish specific genes.</title>
        <authorList>
            <person name="Kim W."/>
            <person name="Song I."/>
            <person name="Jeong J.-H."/>
            <person name="Kim D."/>
            <person name="Kim S."/>
            <person name="Ryu S."/>
            <person name="Song J.Y."/>
            <person name="Lee S.K."/>
        </authorList>
    </citation>
    <scope>NUCLEOTIDE SEQUENCE [LARGE SCALE GENOMIC DNA]</scope>
    <source>
        <tissue evidence="2">Muscle</tissue>
    </source>
</reference>
<evidence type="ECO:0000256" key="1">
    <source>
        <dbReference type="SAM" id="MobiDB-lite"/>
    </source>
</evidence>
<sequence>MDPVVPEGIIEKKITRISSHSDGAFEDFSFLPPEFGSSRRQRDRPPTFTMITSDGELPGARSIGPGARGPRADDGFSARRLSDDDSAKEYYGSAF</sequence>
<feature type="region of interest" description="Disordered" evidence="1">
    <location>
        <begin position="29"/>
        <end position="95"/>
    </location>
</feature>